<dbReference type="PANTHER" id="PTHR43235:SF1">
    <property type="entry name" value="GLUTAMINE AMIDOTRANSFERASE PB2B2.05-RELATED"/>
    <property type="match status" value="1"/>
</dbReference>
<dbReference type="InterPro" id="IPR011697">
    <property type="entry name" value="Peptidase_C26"/>
</dbReference>
<accession>A0A174A1L8</accession>
<evidence type="ECO:0000313" key="2">
    <source>
        <dbReference type="EMBL" id="RYS82263.1"/>
    </source>
</evidence>
<organism evidence="1 3">
    <name type="scientific">[Ruminococcus] torques</name>
    <dbReference type="NCBI Taxonomy" id="33039"/>
    <lineage>
        <taxon>Bacteria</taxon>
        <taxon>Bacillati</taxon>
        <taxon>Bacillota</taxon>
        <taxon>Clostridia</taxon>
        <taxon>Lachnospirales</taxon>
        <taxon>Lachnospiraceae</taxon>
        <taxon>Mediterraneibacter</taxon>
    </lineage>
</organism>
<dbReference type="Pfam" id="PF07722">
    <property type="entry name" value="Peptidase_C26"/>
    <property type="match status" value="1"/>
</dbReference>
<dbReference type="PANTHER" id="PTHR43235">
    <property type="entry name" value="GLUTAMINE AMIDOTRANSFERASE PB2B2.05-RELATED"/>
    <property type="match status" value="1"/>
</dbReference>
<name>A0A174A1L8_9FIRM</name>
<evidence type="ECO:0000313" key="3">
    <source>
        <dbReference type="Proteomes" id="UP000095787"/>
    </source>
</evidence>
<dbReference type="InterPro" id="IPR029062">
    <property type="entry name" value="Class_I_gatase-like"/>
</dbReference>
<dbReference type="SUPFAM" id="SSF52317">
    <property type="entry name" value="Class I glutamine amidotransferase-like"/>
    <property type="match status" value="1"/>
</dbReference>
<dbReference type="GO" id="GO:0005829">
    <property type="term" value="C:cytosol"/>
    <property type="evidence" value="ECO:0007669"/>
    <property type="project" value="TreeGrafter"/>
</dbReference>
<evidence type="ECO:0000313" key="1">
    <source>
        <dbReference type="EMBL" id="CUN82053.1"/>
    </source>
</evidence>
<dbReference type="RefSeq" id="WP_004845565.1">
    <property type="nucleotide sequence ID" value="NZ_AP028249.1"/>
</dbReference>
<proteinExistence type="predicted"/>
<gene>
    <name evidence="1" type="primary">puuD</name>
    <name evidence="2" type="ORF">EAI93_00715</name>
    <name evidence="1" type="ORF">ERS852456_00895</name>
</gene>
<dbReference type="EC" id="3.5.1.94" evidence="1"/>
<reference evidence="1 3" key="1">
    <citation type="submission" date="2015-09" db="EMBL/GenBank/DDBJ databases">
        <authorList>
            <consortium name="Pathogen Informatics"/>
        </authorList>
    </citation>
    <scope>NUCLEOTIDE SEQUENCE [LARGE SCALE GENOMIC DNA]</scope>
    <source>
        <strain evidence="1 3">2789STDY5834841</strain>
    </source>
</reference>
<sequence length="243" mass="27161">MHPKIGIIICGFNENRQFVPNVYIQSVRYAKGIPLLIPLVRSDRMIDDYVSLCDGFLFCGGEDITPLLFGEEPQNGNGKTDITVDLFQIRLMKRVLASRKPVLAICRGMQILNVSCGGTIWQDLSLIPQPTLNHTQQSASRGDVSHRIKIERCSKLKQFVGSCIYVNSFHHQSVKTPGRNVCVSARSPDGVIEAIELSGHPFALGVQWHPECMYRTSPEMRSLFHEFIAHSLINSKDSGHTIS</sequence>
<dbReference type="EMBL" id="CYZO01000009">
    <property type="protein sequence ID" value="CUN82053.1"/>
    <property type="molecule type" value="Genomic_DNA"/>
</dbReference>
<dbReference type="EMBL" id="RCYR01000001">
    <property type="protein sequence ID" value="RYS82263.1"/>
    <property type="molecule type" value="Genomic_DNA"/>
</dbReference>
<dbReference type="Proteomes" id="UP000095787">
    <property type="component" value="Unassembled WGS sequence"/>
</dbReference>
<dbReference type="GeneID" id="97329144"/>
<keyword evidence="1" id="KW-0378">Hydrolase</keyword>
<dbReference type="Gene3D" id="3.40.50.880">
    <property type="match status" value="1"/>
</dbReference>
<dbReference type="InterPro" id="IPR044668">
    <property type="entry name" value="PuuD-like"/>
</dbReference>
<dbReference type="GO" id="GO:0033969">
    <property type="term" value="F:gamma-glutamyl-gamma-aminobutyrate hydrolase activity"/>
    <property type="evidence" value="ECO:0007669"/>
    <property type="project" value="UniProtKB-EC"/>
</dbReference>
<dbReference type="Proteomes" id="UP000292665">
    <property type="component" value="Unassembled WGS sequence"/>
</dbReference>
<dbReference type="AlphaFoldDB" id="A0A174A1L8"/>
<reference evidence="2 4" key="2">
    <citation type="journal article" date="2019" name="Science, e1252229">
        <title>Invertible promoters mediate bacterial phase variation, antibiotic resistance, and host adaptation in the gut.</title>
        <authorList>
            <person name="Jiang X."/>
            <person name="Hall A.B."/>
            <person name="Arthur T.D."/>
            <person name="Plichta D.R."/>
            <person name="Covington C.T."/>
            <person name="Poyet M."/>
            <person name="Crothers J."/>
            <person name="Moses P.L."/>
            <person name="Tolonen A.C."/>
            <person name="Vlamakis H."/>
            <person name="Alm E.J."/>
            <person name="Xavier R.J."/>
        </authorList>
    </citation>
    <scope>NUCLEOTIDE SEQUENCE [LARGE SCALE GENOMIC DNA]</scope>
    <source>
        <strain evidence="2">Aa_0143</strain>
        <strain evidence="4">aa_0143</strain>
    </source>
</reference>
<dbReference type="PROSITE" id="PS51273">
    <property type="entry name" value="GATASE_TYPE_1"/>
    <property type="match status" value="1"/>
</dbReference>
<evidence type="ECO:0000313" key="4">
    <source>
        <dbReference type="Proteomes" id="UP000292665"/>
    </source>
</evidence>
<dbReference type="CDD" id="cd01745">
    <property type="entry name" value="GATase1_2"/>
    <property type="match status" value="1"/>
</dbReference>
<protein>
    <submittedName>
        <fullName evidence="1">Gamma-glutamyl-gamma-aminobutyrate hydrolase PuuD</fullName>
        <ecNumber evidence="1">3.5.1.94</ecNumber>
    </submittedName>
    <submittedName>
        <fullName evidence="2">Gamma-glutamyl-gamma-aminobutyrate hydrolase family protein</fullName>
    </submittedName>
</protein>